<dbReference type="GO" id="GO:0007165">
    <property type="term" value="P:signal transduction"/>
    <property type="evidence" value="ECO:0007669"/>
    <property type="project" value="InterPro"/>
</dbReference>
<dbReference type="GO" id="GO:0005829">
    <property type="term" value="C:cytosol"/>
    <property type="evidence" value="ECO:0007669"/>
    <property type="project" value="TreeGrafter"/>
</dbReference>
<dbReference type="Gene3D" id="2.40.50.180">
    <property type="entry name" value="CheA-289, Domain 4"/>
    <property type="match status" value="1"/>
</dbReference>
<dbReference type="InterPro" id="IPR039315">
    <property type="entry name" value="CheW"/>
</dbReference>
<dbReference type="PANTHER" id="PTHR22617:SF23">
    <property type="entry name" value="CHEMOTAXIS PROTEIN CHEW"/>
    <property type="match status" value="1"/>
</dbReference>
<dbReference type="AlphaFoldDB" id="A0A645GZ00"/>
<name>A0A645GZ00_9ZZZZ</name>
<dbReference type="EMBL" id="VSSQ01082258">
    <property type="protein sequence ID" value="MPN30949.1"/>
    <property type="molecule type" value="Genomic_DNA"/>
</dbReference>
<dbReference type="InterPro" id="IPR002545">
    <property type="entry name" value="CheW-lke_dom"/>
</dbReference>
<gene>
    <name evidence="2" type="primary">cheW_42</name>
    <name evidence="2" type="ORF">SDC9_178420</name>
</gene>
<dbReference type="CDD" id="cd00732">
    <property type="entry name" value="CheW"/>
    <property type="match status" value="1"/>
</dbReference>
<protein>
    <submittedName>
        <fullName evidence="2">Chemotaxis protein CheW</fullName>
    </submittedName>
</protein>
<dbReference type="Pfam" id="PF01584">
    <property type="entry name" value="CheW"/>
    <property type="match status" value="1"/>
</dbReference>
<comment type="caution">
    <text evidence="2">The sequence shown here is derived from an EMBL/GenBank/DDBJ whole genome shotgun (WGS) entry which is preliminary data.</text>
</comment>
<accession>A0A645GZ00</accession>
<organism evidence="2">
    <name type="scientific">bioreactor metagenome</name>
    <dbReference type="NCBI Taxonomy" id="1076179"/>
    <lineage>
        <taxon>unclassified sequences</taxon>
        <taxon>metagenomes</taxon>
        <taxon>ecological metagenomes</taxon>
    </lineage>
</organism>
<reference evidence="2" key="1">
    <citation type="submission" date="2019-08" db="EMBL/GenBank/DDBJ databases">
        <authorList>
            <person name="Kucharzyk K."/>
            <person name="Murdoch R.W."/>
            <person name="Higgins S."/>
            <person name="Loffler F."/>
        </authorList>
    </citation>
    <scope>NUCLEOTIDE SEQUENCE</scope>
</reference>
<dbReference type="InterPro" id="IPR036061">
    <property type="entry name" value="CheW-like_dom_sf"/>
</dbReference>
<dbReference type="SUPFAM" id="SSF50341">
    <property type="entry name" value="CheW-like"/>
    <property type="match status" value="1"/>
</dbReference>
<dbReference type="PANTHER" id="PTHR22617">
    <property type="entry name" value="CHEMOTAXIS SENSOR HISTIDINE KINASE-RELATED"/>
    <property type="match status" value="1"/>
</dbReference>
<evidence type="ECO:0000313" key="2">
    <source>
        <dbReference type="EMBL" id="MPN30949.1"/>
    </source>
</evidence>
<proteinExistence type="predicted"/>
<dbReference type="Gene3D" id="2.30.30.40">
    <property type="entry name" value="SH3 Domains"/>
    <property type="match status" value="1"/>
</dbReference>
<feature type="domain" description="CheW-like" evidence="1">
    <location>
        <begin position="17"/>
        <end position="157"/>
    </location>
</feature>
<sequence length="164" mass="18177">MGDLLKEISADSESAMKGRFLTFLIGDETYGIAIENVVEIIGIQPITEMPEMPDYIKGIINLRGSIVPAMDIRLRFKKPEADYTERTCVIVIHIGGMSTGLIVDCVSEVLTIPDEEISPTPDIRSVDRQGYVKSIGKTENHIILLLDCEKLLNEAELETVSLQL</sequence>
<dbReference type="GO" id="GO:0006935">
    <property type="term" value="P:chemotaxis"/>
    <property type="evidence" value="ECO:0007669"/>
    <property type="project" value="InterPro"/>
</dbReference>
<dbReference type="PROSITE" id="PS50851">
    <property type="entry name" value="CHEW"/>
    <property type="match status" value="1"/>
</dbReference>
<dbReference type="SMART" id="SM00260">
    <property type="entry name" value="CheW"/>
    <property type="match status" value="1"/>
</dbReference>
<evidence type="ECO:0000259" key="1">
    <source>
        <dbReference type="PROSITE" id="PS50851"/>
    </source>
</evidence>